<comment type="caution">
    <text evidence="6">The sequence shown here is derived from an EMBL/GenBank/DDBJ whole genome shotgun (WGS) entry which is preliminary data.</text>
</comment>
<proteinExistence type="inferred from homology"/>
<dbReference type="EMBL" id="NXLS01000003">
    <property type="protein sequence ID" value="RDU63382.1"/>
    <property type="molecule type" value="Genomic_DNA"/>
</dbReference>
<comment type="subcellular location">
    <subcellularLocation>
        <location evidence="3">Cytoplasm</location>
    </subcellularLocation>
</comment>
<dbReference type="GeneID" id="82535539"/>
<dbReference type="Pfam" id="PF02576">
    <property type="entry name" value="RimP_N"/>
    <property type="match status" value="1"/>
</dbReference>
<evidence type="ECO:0000256" key="3">
    <source>
        <dbReference type="HAMAP-Rule" id="MF_01077"/>
    </source>
</evidence>
<protein>
    <recommendedName>
        <fullName evidence="3">Ribosome maturation factor RimP</fullName>
    </recommendedName>
</protein>
<feature type="domain" description="Ribosome maturation factor RimP N-terminal" evidence="4">
    <location>
        <begin position="11"/>
        <end position="87"/>
    </location>
</feature>
<reference evidence="6 7" key="1">
    <citation type="submission" date="2018-04" db="EMBL/GenBank/DDBJ databases">
        <title>Novel Campyloabacter and Helicobacter Species and Strains.</title>
        <authorList>
            <person name="Mannion A.J."/>
            <person name="Shen Z."/>
            <person name="Fox J.G."/>
        </authorList>
    </citation>
    <scope>NUCLEOTIDE SEQUENCE [LARGE SCALE GENOMIC DNA]</scope>
    <source>
        <strain evidence="6 7">MIT 99-5101</strain>
    </source>
</reference>
<dbReference type="InterPro" id="IPR003728">
    <property type="entry name" value="Ribosome_maturation_RimP"/>
</dbReference>
<sequence length="152" mass="17406">MTLAPDLEIKIKILIESLGFTLYDIFNIKENENQILRICITKSNREDSASVTLEDCQEVSLALSPLLDVEMPNSEKYFLEVSSPGIERTLRTLAHYQNAIGELVKIKTINKKEFKGKLLQVNQNTLTLEDTQANMQIIPLESIKKAQTYFEW</sequence>
<dbReference type="PANTHER" id="PTHR33867:SF1">
    <property type="entry name" value="RIBOSOME MATURATION FACTOR RIMP"/>
    <property type="match status" value="1"/>
</dbReference>
<organism evidence="6 7">
    <name type="scientific">Helicobacter ganmani</name>
    <dbReference type="NCBI Taxonomy" id="60246"/>
    <lineage>
        <taxon>Bacteria</taxon>
        <taxon>Pseudomonadati</taxon>
        <taxon>Campylobacterota</taxon>
        <taxon>Epsilonproteobacteria</taxon>
        <taxon>Campylobacterales</taxon>
        <taxon>Helicobacteraceae</taxon>
        <taxon>Helicobacter</taxon>
    </lineage>
</organism>
<dbReference type="Pfam" id="PF17384">
    <property type="entry name" value="DUF150_C"/>
    <property type="match status" value="1"/>
</dbReference>
<dbReference type="Gene3D" id="3.30.300.70">
    <property type="entry name" value="RimP-like superfamily, N-terminal"/>
    <property type="match status" value="1"/>
</dbReference>
<evidence type="ECO:0000259" key="5">
    <source>
        <dbReference type="Pfam" id="PF17384"/>
    </source>
</evidence>
<comment type="similarity">
    <text evidence="3">Belongs to the RimP family.</text>
</comment>
<evidence type="ECO:0000256" key="1">
    <source>
        <dbReference type="ARBA" id="ARBA00022490"/>
    </source>
</evidence>
<dbReference type="Gene3D" id="2.30.30.180">
    <property type="entry name" value="Ribosome maturation factor RimP, C-terminal domain"/>
    <property type="match status" value="1"/>
</dbReference>
<feature type="domain" description="Ribosome maturation factor RimP C-terminal" evidence="5">
    <location>
        <begin position="90"/>
        <end position="152"/>
    </location>
</feature>
<dbReference type="GO" id="GO:0000028">
    <property type="term" value="P:ribosomal small subunit assembly"/>
    <property type="evidence" value="ECO:0007669"/>
    <property type="project" value="TreeGrafter"/>
</dbReference>
<dbReference type="RefSeq" id="WP_115551409.1">
    <property type="nucleotide sequence ID" value="NZ_CAORSE010000010.1"/>
</dbReference>
<evidence type="ECO:0000256" key="2">
    <source>
        <dbReference type="ARBA" id="ARBA00022517"/>
    </source>
</evidence>
<keyword evidence="2 3" id="KW-0690">Ribosome biogenesis</keyword>
<dbReference type="PANTHER" id="PTHR33867">
    <property type="entry name" value="RIBOSOME MATURATION FACTOR RIMP"/>
    <property type="match status" value="1"/>
</dbReference>
<keyword evidence="1 3" id="KW-0963">Cytoplasm</keyword>
<dbReference type="InterPro" id="IPR028989">
    <property type="entry name" value="RimP_N"/>
</dbReference>
<dbReference type="InterPro" id="IPR036847">
    <property type="entry name" value="RimP_C_sf"/>
</dbReference>
<evidence type="ECO:0000313" key="7">
    <source>
        <dbReference type="Proteomes" id="UP000256650"/>
    </source>
</evidence>
<dbReference type="CDD" id="cd01734">
    <property type="entry name" value="YlxS_C"/>
    <property type="match status" value="1"/>
</dbReference>
<comment type="function">
    <text evidence="3">Required for maturation of 30S ribosomal subunits.</text>
</comment>
<dbReference type="SUPFAM" id="SSF75420">
    <property type="entry name" value="YhbC-like, N-terminal domain"/>
    <property type="match status" value="1"/>
</dbReference>
<dbReference type="InterPro" id="IPR028998">
    <property type="entry name" value="RimP_C"/>
</dbReference>
<dbReference type="SUPFAM" id="SSF74942">
    <property type="entry name" value="YhbC-like, C-terminal domain"/>
    <property type="match status" value="1"/>
</dbReference>
<dbReference type="InterPro" id="IPR035956">
    <property type="entry name" value="RimP_N_sf"/>
</dbReference>
<accession>A0A3D8IE11</accession>
<dbReference type="HAMAP" id="MF_01077">
    <property type="entry name" value="RimP"/>
    <property type="match status" value="1"/>
</dbReference>
<gene>
    <name evidence="3" type="primary">rimP</name>
    <name evidence="6" type="ORF">CQA43_04470</name>
</gene>
<name>A0A3D8IE11_9HELI</name>
<dbReference type="GO" id="GO:0005829">
    <property type="term" value="C:cytosol"/>
    <property type="evidence" value="ECO:0007669"/>
    <property type="project" value="TreeGrafter"/>
</dbReference>
<evidence type="ECO:0000259" key="4">
    <source>
        <dbReference type="Pfam" id="PF02576"/>
    </source>
</evidence>
<dbReference type="OrthoDB" id="9805006at2"/>
<evidence type="ECO:0000313" key="6">
    <source>
        <dbReference type="EMBL" id="RDU63382.1"/>
    </source>
</evidence>
<dbReference type="AlphaFoldDB" id="A0A3D8IE11"/>
<dbReference type="GO" id="GO:0006412">
    <property type="term" value="P:translation"/>
    <property type="evidence" value="ECO:0007669"/>
    <property type="project" value="TreeGrafter"/>
</dbReference>
<keyword evidence="7" id="KW-1185">Reference proteome</keyword>
<dbReference type="Proteomes" id="UP000256650">
    <property type="component" value="Unassembled WGS sequence"/>
</dbReference>